<dbReference type="PANTHER" id="PTHR30222">
    <property type="entry name" value="SPERMIDINE/PUTRESCINE-BINDING PERIPLASMIC PROTEIN"/>
    <property type="match status" value="1"/>
</dbReference>
<protein>
    <submittedName>
        <fullName evidence="5">Spermidine/putrescine-binding periplasmic protein</fullName>
    </submittedName>
</protein>
<dbReference type="OrthoDB" id="9769319at2"/>
<keyword evidence="6" id="KW-1185">Reference proteome</keyword>
<dbReference type="Pfam" id="PF13416">
    <property type="entry name" value="SBP_bac_8"/>
    <property type="match status" value="1"/>
</dbReference>
<evidence type="ECO:0000256" key="3">
    <source>
        <dbReference type="ARBA" id="ARBA00022729"/>
    </source>
</evidence>
<name>Q2W9V6_PARM1</name>
<accession>Q2W9V6</accession>
<dbReference type="GO" id="GO:0042597">
    <property type="term" value="C:periplasmic space"/>
    <property type="evidence" value="ECO:0007669"/>
    <property type="project" value="UniProtKB-SubCell"/>
</dbReference>
<dbReference type="HOGENOM" id="CLU_026974_1_0_5"/>
<organism evidence="5 6">
    <name type="scientific">Paramagnetospirillum magneticum (strain ATCC 700264 / AMB-1)</name>
    <name type="common">Magnetospirillum magneticum</name>
    <dbReference type="NCBI Taxonomy" id="342108"/>
    <lineage>
        <taxon>Bacteria</taxon>
        <taxon>Pseudomonadati</taxon>
        <taxon>Pseudomonadota</taxon>
        <taxon>Alphaproteobacteria</taxon>
        <taxon>Rhodospirillales</taxon>
        <taxon>Magnetospirillaceae</taxon>
        <taxon>Paramagnetospirillum</taxon>
    </lineage>
</organism>
<dbReference type="InterPro" id="IPR006059">
    <property type="entry name" value="SBP"/>
</dbReference>
<dbReference type="RefSeq" id="WP_011383008.1">
    <property type="nucleotide sequence ID" value="NC_007626.1"/>
</dbReference>
<keyword evidence="3" id="KW-0732">Signal</keyword>
<dbReference type="AlphaFoldDB" id="Q2W9V6"/>
<dbReference type="PRINTS" id="PR00909">
    <property type="entry name" value="SPERMDNBNDNG"/>
</dbReference>
<dbReference type="KEGG" id="mag:amb0565"/>
<reference evidence="5 6" key="1">
    <citation type="journal article" date="2005" name="DNA Res.">
        <title>Complete genome sequence of the facultative anaerobic magnetotactic bacterium Magnetospirillum sp. strain AMB-1.</title>
        <authorList>
            <person name="Matsunaga T."/>
            <person name="Okamura Y."/>
            <person name="Fukuda Y."/>
            <person name="Wahyudi A.T."/>
            <person name="Murase Y."/>
            <person name="Takeyama H."/>
        </authorList>
    </citation>
    <scope>NUCLEOTIDE SEQUENCE [LARGE SCALE GENOMIC DNA]</scope>
    <source>
        <strain evidence="6">ATCC 700264 / AMB-1</strain>
    </source>
</reference>
<dbReference type="PANTHER" id="PTHR30222:SF12">
    <property type="entry name" value="NORSPERMIDINE SENSOR"/>
    <property type="match status" value="1"/>
</dbReference>
<dbReference type="GO" id="GO:0015846">
    <property type="term" value="P:polyamine transport"/>
    <property type="evidence" value="ECO:0007669"/>
    <property type="project" value="InterPro"/>
</dbReference>
<dbReference type="InterPro" id="IPR001188">
    <property type="entry name" value="Sperm_putr-bd"/>
</dbReference>
<evidence type="ECO:0000313" key="5">
    <source>
        <dbReference type="EMBL" id="BAE49369.1"/>
    </source>
</evidence>
<dbReference type="EMBL" id="AP007255">
    <property type="protein sequence ID" value="BAE49369.1"/>
    <property type="molecule type" value="Genomic_DNA"/>
</dbReference>
<evidence type="ECO:0000313" key="6">
    <source>
        <dbReference type="Proteomes" id="UP000007058"/>
    </source>
</evidence>
<proteinExistence type="predicted"/>
<keyword evidence="2" id="KW-0813">Transport</keyword>
<dbReference type="GO" id="GO:0019808">
    <property type="term" value="F:polyamine binding"/>
    <property type="evidence" value="ECO:0007669"/>
    <property type="project" value="InterPro"/>
</dbReference>
<evidence type="ECO:0000256" key="2">
    <source>
        <dbReference type="ARBA" id="ARBA00022448"/>
    </source>
</evidence>
<gene>
    <name evidence="5" type="ordered locus">amb0565</name>
</gene>
<sequence>MVGRLLLLGLLLLISAGAMASELRVLTRSSYLSPELLRKFERESGITVNLTVMADHAQVMAALTGGRSGYDIAFSPDYHVGELIRGGLIERVLADRLNGFWNVEDPWRSRSFDPRNEYTIPHQWGTAAFAVDTSIHRGDIDSLRLLFEPPPEVEGRIALLDEEEMLQMALVYLGEARCTADDGKLEKAARILEPMVARNRLIPAERVMAALADPAMVLVVTWNGDAMRAREKRPSLAYAYPREGNLVWTDVVVVPRNPPNRANAMKFLTFMLQPENAALDSSFNGYASMIRGSERFLAPSVLTAPELVAPWPAKVGFLPSCGDVTQRRHEKIWGEVKARAGKPSANP</sequence>
<evidence type="ECO:0000256" key="1">
    <source>
        <dbReference type="ARBA" id="ARBA00004418"/>
    </source>
</evidence>
<dbReference type="Gene3D" id="3.40.190.10">
    <property type="entry name" value="Periplasmic binding protein-like II"/>
    <property type="match status" value="2"/>
</dbReference>
<evidence type="ECO:0000256" key="4">
    <source>
        <dbReference type="ARBA" id="ARBA00022764"/>
    </source>
</evidence>
<dbReference type="Proteomes" id="UP000007058">
    <property type="component" value="Chromosome"/>
</dbReference>
<keyword evidence="4" id="KW-0574">Periplasm</keyword>
<comment type="subcellular location">
    <subcellularLocation>
        <location evidence="1">Periplasm</location>
    </subcellularLocation>
</comment>
<dbReference type="STRING" id="342108.amb0565"/>
<dbReference type="SUPFAM" id="SSF53850">
    <property type="entry name" value="Periplasmic binding protein-like II"/>
    <property type="match status" value="1"/>
</dbReference>